<name>A0A922HL34_DERFA</name>
<dbReference type="Proteomes" id="UP000790347">
    <property type="component" value="Unassembled WGS sequence"/>
</dbReference>
<proteinExistence type="predicted"/>
<comment type="caution">
    <text evidence="1">The sequence shown here is derived from an EMBL/GenBank/DDBJ whole genome shotgun (WGS) entry which is preliminary data.</text>
</comment>
<evidence type="ECO:0000313" key="2">
    <source>
        <dbReference type="Proteomes" id="UP000790347"/>
    </source>
</evidence>
<gene>
    <name evidence="1" type="ORF">DERF_013034</name>
</gene>
<accession>A0A922HL34</accession>
<keyword evidence="2" id="KW-1185">Reference proteome</keyword>
<reference evidence="1" key="1">
    <citation type="submission" date="2013-05" db="EMBL/GenBank/DDBJ databases">
        <authorList>
            <person name="Yim A.K.Y."/>
            <person name="Chan T.F."/>
            <person name="Ji K.M."/>
            <person name="Liu X.Y."/>
            <person name="Zhou J.W."/>
            <person name="Li R.Q."/>
            <person name="Yang K.Y."/>
            <person name="Li J."/>
            <person name="Li M."/>
            <person name="Law P.T.W."/>
            <person name="Wu Y.L."/>
            <person name="Cai Z.L."/>
            <person name="Qin H."/>
            <person name="Bao Y."/>
            <person name="Leung R.K.K."/>
            <person name="Ng P.K.S."/>
            <person name="Zou J."/>
            <person name="Zhong X.J."/>
            <person name="Ran P.X."/>
            <person name="Zhong N.S."/>
            <person name="Liu Z.G."/>
            <person name="Tsui S.K.W."/>
        </authorList>
    </citation>
    <scope>NUCLEOTIDE SEQUENCE</scope>
    <source>
        <strain evidence="1">Derf</strain>
        <tissue evidence="1">Whole organism</tissue>
    </source>
</reference>
<protein>
    <submittedName>
        <fullName evidence="1">Uncharacterized protein</fullName>
    </submittedName>
</protein>
<organism evidence="1 2">
    <name type="scientific">Dermatophagoides farinae</name>
    <name type="common">American house dust mite</name>
    <dbReference type="NCBI Taxonomy" id="6954"/>
    <lineage>
        <taxon>Eukaryota</taxon>
        <taxon>Metazoa</taxon>
        <taxon>Ecdysozoa</taxon>
        <taxon>Arthropoda</taxon>
        <taxon>Chelicerata</taxon>
        <taxon>Arachnida</taxon>
        <taxon>Acari</taxon>
        <taxon>Acariformes</taxon>
        <taxon>Sarcoptiformes</taxon>
        <taxon>Astigmata</taxon>
        <taxon>Psoroptidia</taxon>
        <taxon>Analgoidea</taxon>
        <taxon>Pyroglyphidae</taxon>
        <taxon>Dermatophagoidinae</taxon>
        <taxon>Dermatophagoides</taxon>
    </lineage>
</organism>
<evidence type="ECO:0000313" key="1">
    <source>
        <dbReference type="EMBL" id="KAH9497017.1"/>
    </source>
</evidence>
<sequence length="247" mass="29029">MSFMNEEKWLNVIGSDGIKDEIDGNSTETMVIQLKDLSPEDVQEPKVRIIPKKTKRNAYFVKDQSTMLSDEDMHYQMINTNDIVDKKPLLPELIYCDAKISENFDKLIKIPERFLAPKLNPYFTRNLKRINESDVEDFQIDYSELQSSSKELRQLRKKLLSKRMKQSIKTKKRPTEKIPVINNVKDIHHDHSMIETLNCTINVKNHSHNNNHKEKDDQTSILKNIDIDFKPTILLGTKTYSRKKFHQ</sequence>
<dbReference type="EMBL" id="ASGP02000007">
    <property type="protein sequence ID" value="KAH9497017.1"/>
    <property type="molecule type" value="Genomic_DNA"/>
</dbReference>
<dbReference type="AlphaFoldDB" id="A0A922HL34"/>
<reference evidence="1" key="2">
    <citation type="journal article" date="2022" name="Res Sq">
        <title>Comparative Genomics Reveals Insights into the Divergent Evolution of Astigmatic Mites and Household Pest Adaptations.</title>
        <authorList>
            <person name="Xiong Q."/>
            <person name="Wan A.T.-Y."/>
            <person name="Liu X.-Y."/>
            <person name="Fung C.S.-H."/>
            <person name="Xiao X."/>
            <person name="Malainual N."/>
            <person name="Hou J."/>
            <person name="Wang L."/>
            <person name="Wang M."/>
            <person name="Yang K."/>
            <person name="Cui Y."/>
            <person name="Leung E."/>
            <person name="Nong W."/>
            <person name="Shin S.-K."/>
            <person name="Au S."/>
            <person name="Jeong K.Y."/>
            <person name="Chew F.T."/>
            <person name="Hui J."/>
            <person name="Leung T.F."/>
            <person name="Tungtrongchitr A."/>
            <person name="Zhong N."/>
            <person name="Liu Z."/>
            <person name="Tsui S."/>
        </authorList>
    </citation>
    <scope>NUCLEOTIDE SEQUENCE</scope>
    <source>
        <strain evidence="1">Derf</strain>
        <tissue evidence="1">Whole organism</tissue>
    </source>
</reference>